<reference evidence="1 2" key="1">
    <citation type="submission" date="2020-08" db="EMBL/GenBank/DDBJ databases">
        <title>Genomic Encyclopedia of Type Strains, Phase IV (KMG-V): Genome sequencing to study the core and pangenomes of soil and plant-associated prokaryotes.</title>
        <authorList>
            <person name="Whitman W."/>
        </authorList>
    </citation>
    <scope>NUCLEOTIDE SEQUENCE [LARGE SCALE GENOMIC DNA]</scope>
    <source>
        <strain evidence="1 2">SEMIA 402</strain>
    </source>
</reference>
<organism evidence="1 2">
    <name type="scientific">Rhizobium mongolense</name>
    <dbReference type="NCBI Taxonomy" id="57676"/>
    <lineage>
        <taxon>Bacteria</taxon>
        <taxon>Pseudomonadati</taxon>
        <taxon>Pseudomonadota</taxon>
        <taxon>Alphaproteobacteria</taxon>
        <taxon>Hyphomicrobiales</taxon>
        <taxon>Rhizobiaceae</taxon>
        <taxon>Rhizobium/Agrobacterium group</taxon>
        <taxon>Rhizobium</taxon>
    </lineage>
</organism>
<dbReference type="AlphaFoldDB" id="A0A7W6RPS1"/>
<evidence type="ECO:0000313" key="1">
    <source>
        <dbReference type="EMBL" id="MBB4276415.1"/>
    </source>
</evidence>
<name>A0A7W6RPS1_9HYPH</name>
<gene>
    <name evidence="1" type="ORF">GGE12_004212</name>
</gene>
<comment type="caution">
    <text evidence="1">The sequence shown here is derived from an EMBL/GenBank/DDBJ whole genome shotgun (WGS) entry which is preliminary data.</text>
</comment>
<evidence type="ECO:0000313" key="2">
    <source>
        <dbReference type="Proteomes" id="UP000533641"/>
    </source>
</evidence>
<protein>
    <submittedName>
        <fullName evidence="1">Uncharacterized protein</fullName>
    </submittedName>
</protein>
<accession>A0A7W6RPS1</accession>
<dbReference type="Proteomes" id="UP000533641">
    <property type="component" value="Unassembled WGS sequence"/>
</dbReference>
<dbReference type="EMBL" id="JACIGM010000009">
    <property type="protein sequence ID" value="MBB4276415.1"/>
    <property type="molecule type" value="Genomic_DNA"/>
</dbReference>
<sequence>MTAIRSAAAGRQRALLISHRGSYWLRLKAAMEQVSLAEARTLAKRFDDNAGDHFWYPPLRFLRAMQGIAISLNPSGLDGSIQGLTST</sequence>
<proteinExistence type="predicted"/>